<organism evidence="1">
    <name type="scientific">Candidatus Kentrum sp. LFY</name>
    <dbReference type="NCBI Taxonomy" id="2126342"/>
    <lineage>
        <taxon>Bacteria</taxon>
        <taxon>Pseudomonadati</taxon>
        <taxon>Pseudomonadota</taxon>
        <taxon>Gammaproteobacteria</taxon>
        <taxon>Candidatus Kentrum</taxon>
    </lineage>
</organism>
<name>A0A450UVE9_9GAMM</name>
<dbReference type="EMBL" id="CAADFF010000086">
    <property type="protein sequence ID" value="VFJ96519.1"/>
    <property type="molecule type" value="Genomic_DNA"/>
</dbReference>
<protein>
    <submittedName>
        <fullName evidence="1">Uncharacterized protein</fullName>
    </submittedName>
</protein>
<reference evidence="1" key="1">
    <citation type="submission" date="2019-02" db="EMBL/GenBank/DDBJ databases">
        <authorList>
            <person name="Gruber-Vodicka R. H."/>
            <person name="Seah K. B. B."/>
        </authorList>
    </citation>
    <scope>NUCLEOTIDE SEQUENCE</scope>
    <source>
        <strain evidence="1">BECK_M7</strain>
    </source>
</reference>
<accession>A0A450UVE9</accession>
<sequence length="149" mass="16573">MPKRPPYSLGGEGWRGFPPIRKGSFYRAHRMQTWAILGSAGEGLSLALPEMTSAFQVPVDLVLHPENLRKNDQKISIVISRCARNDKVQVNQKSFVSAKSGLGERKSVPLFIPFLRGRCPPPFPGPGIASEESKTFTVPNPRFIRFPTK</sequence>
<evidence type="ECO:0000313" key="1">
    <source>
        <dbReference type="EMBL" id="VFJ96519.1"/>
    </source>
</evidence>
<proteinExistence type="predicted"/>
<dbReference type="AlphaFoldDB" id="A0A450UVE9"/>
<gene>
    <name evidence="1" type="ORF">BECKLFY1418B_GA0070995_10865</name>
</gene>